<dbReference type="InterPro" id="IPR032823">
    <property type="entry name" value="BCA_ABC_TP_C"/>
</dbReference>
<dbReference type="AlphaFoldDB" id="A0A1F5V2R0"/>
<dbReference type="InterPro" id="IPR027417">
    <property type="entry name" value="P-loop_NTPase"/>
</dbReference>
<keyword evidence="3" id="KW-0067">ATP-binding</keyword>
<name>A0A1F5V2R0_FRAXR</name>
<dbReference type="PANTHER" id="PTHR45772:SF2">
    <property type="entry name" value="ABC TRANSPORTER ATP-BINDING PROTEIN"/>
    <property type="match status" value="1"/>
</dbReference>
<keyword evidence="1" id="KW-0813">Transport</keyword>
<dbReference type="InterPro" id="IPR003593">
    <property type="entry name" value="AAA+_ATPase"/>
</dbReference>
<evidence type="ECO:0000256" key="1">
    <source>
        <dbReference type="ARBA" id="ARBA00022448"/>
    </source>
</evidence>
<comment type="caution">
    <text evidence="5">The sequence shown here is derived from an EMBL/GenBank/DDBJ whole genome shotgun (WGS) entry which is preliminary data.</text>
</comment>
<organism evidence="5 6">
    <name type="scientific">Fraserbacteria sp. (strain RBG_16_55_9)</name>
    <dbReference type="NCBI Taxonomy" id="1817864"/>
    <lineage>
        <taxon>Bacteria</taxon>
        <taxon>Candidatus Fraseribacteriota</taxon>
    </lineage>
</organism>
<protein>
    <recommendedName>
        <fullName evidence="4">ABC transporter domain-containing protein</fullName>
    </recommendedName>
</protein>
<reference evidence="5 6" key="1">
    <citation type="journal article" date="2016" name="Nat. Commun.">
        <title>Thousands of microbial genomes shed light on interconnected biogeochemical processes in an aquifer system.</title>
        <authorList>
            <person name="Anantharaman K."/>
            <person name="Brown C.T."/>
            <person name="Hug L.A."/>
            <person name="Sharon I."/>
            <person name="Castelle C.J."/>
            <person name="Probst A.J."/>
            <person name="Thomas B.C."/>
            <person name="Singh A."/>
            <person name="Wilkins M.J."/>
            <person name="Karaoz U."/>
            <person name="Brodie E.L."/>
            <person name="Williams K.H."/>
            <person name="Hubbard S.S."/>
            <person name="Banfield J.F."/>
        </authorList>
    </citation>
    <scope>NUCLEOTIDE SEQUENCE [LARGE SCALE GENOMIC DNA]</scope>
    <source>
        <strain evidence="6">RBG_16_55_9</strain>
    </source>
</reference>
<dbReference type="SMART" id="SM00382">
    <property type="entry name" value="AAA"/>
    <property type="match status" value="1"/>
</dbReference>
<dbReference type="InterPro" id="IPR051120">
    <property type="entry name" value="ABC_AA/LPS_Transport"/>
</dbReference>
<dbReference type="SUPFAM" id="SSF52540">
    <property type="entry name" value="P-loop containing nucleoside triphosphate hydrolases"/>
    <property type="match status" value="1"/>
</dbReference>
<dbReference type="EMBL" id="MFGX01000005">
    <property type="protein sequence ID" value="OGF57713.1"/>
    <property type="molecule type" value="Genomic_DNA"/>
</dbReference>
<evidence type="ECO:0000256" key="2">
    <source>
        <dbReference type="ARBA" id="ARBA00022741"/>
    </source>
</evidence>
<sequence>MKSKTNTIGPILVLDRLTKSFGGLHAVSELSFDVRDGEILGFIGPNGAGKTTVFNLITGVYRPTRGRVLFQGQDISGWPPYRVVNAGIARTFQIPRPFRHKTVDQNVEISTLPNEIFTRYPSRRERRERVLQCCTRTGLCEVCGQDPSQCHDVSSCACRREFPNTLPHAGLRKLEVAKALATEPALLLLDEPFAGLTVAEVEELSELLRDLQREGRTLVIVDHNMRGLMKLVERVVVIHFGTKLAEGAPGEVAQNPVVQEAYLAGSGAGDETA</sequence>
<dbReference type="PANTHER" id="PTHR45772">
    <property type="entry name" value="CONSERVED COMPONENT OF ABC TRANSPORTER FOR NATURAL AMINO ACIDS-RELATED"/>
    <property type="match status" value="1"/>
</dbReference>
<evidence type="ECO:0000259" key="4">
    <source>
        <dbReference type="PROSITE" id="PS50893"/>
    </source>
</evidence>
<dbReference type="Pfam" id="PF12399">
    <property type="entry name" value="BCA_ABC_TP_C"/>
    <property type="match status" value="1"/>
</dbReference>
<dbReference type="Proteomes" id="UP000179157">
    <property type="component" value="Unassembled WGS sequence"/>
</dbReference>
<dbReference type="GO" id="GO:0016887">
    <property type="term" value="F:ATP hydrolysis activity"/>
    <property type="evidence" value="ECO:0007669"/>
    <property type="project" value="InterPro"/>
</dbReference>
<dbReference type="InterPro" id="IPR003439">
    <property type="entry name" value="ABC_transporter-like_ATP-bd"/>
</dbReference>
<evidence type="ECO:0000313" key="6">
    <source>
        <dbReference type="Proteomes" id="UP000179157"/>
    </source>
</evidence>
<evidence type="ECO:0000313" key="5">
    <source>
        <dbReference type="EMBL" id="OGF57713.1"/>
    </source>
</evidence>
<dbReference type="GO" id="GO:0005886">
    <property type="term" value="C:plasma membrane"/>
    <property type="evidence" value="ECO:0007669"/>
    <property type="project" value="TreeGrafter"/>
</dbReference>
<dbReference type="Gene3D" id="3.40.50.300">
    <property type="entry name" value="P-loop containing nucleotide triphosphate hydrolases"/>
    <property type="match status" value="1"/>
</dbReference>
<proteinExistence type="predicted"/>
<dbReference type="CDD" id="cd03219">
    <property type="entry name" value="ABC_Mj1267_LivG_branched"/>
    <property type="match status" value="1"/>
</dbReference>
<dbReference type="Pfam" id="PF00005">
    <property type="entry name" value="ABC_tran"/>
    <property type="match status" value="1"/>
</dbReference>
<accession>A0A1F5V2R0</accession>
<dbReference type="STRING" id="1817864.A2Z21_04025"/>
<evidence type="ECO:0000256" key="3">
    <source>
        <dbReference type="ARBA" id="ARBA00022840"/>
    </source>
</evidence>
<gene>
    <name evidence="5" type="ORF">A2Z21_04025</name>
</gene>
<dbReference type="PROSITE" id="PS50893">
    <property type="entry name" value="ABC_TRANSPORTER_2"/>
    <property type="match status" value="1"/>
</dbReference>
<keyword evidence="2" id="KW-0547">Nucleotide-binding</keyword>
<dbReference type="GO" id="GO:0005524">
    <property type="term" value="F:ATP binding"/>
    <property type="evidence" value="ECO:0007669"/>
    <property type="project" value="UniProtKB-KW"/>
</dbReference>
<feature type="domain" description="ABC transporter" evidence="4">
    <location>
        <begin position="12"/>
        <end position="265"/>
    </location>
</feature>